<evidence type="ECO:0000259" key="1">
    <source>
        <dbReference type="Pfam" id="PF04773"/>
    </source>
</evidence>
<dbReference type="Pfam" id="PF04773">
    <property type="entry name" value="FecR"/>
    <property type="match status" value="1"/>
</dbReference>
<dbReference type="EMBL" id="WVHT01000005">
    <property type="protein sequence ID" value="MXV51846.1"/>
    <property type="molecule type" value="Genomic_DNA"/>
</dbReference>
<reference evidence="3 4" key="1">
    <citation type="submission" date="2019-11" db="EMBL/GenBank/DDBJ databases">
        <title>Pedobacter sp. HMF7647 Genome sequencing and assembly.</title>
        <authorList>
            <person name="Kang H."/>
            <person name="Kim H."/>
            <person name="Joh K."/>
        </authorList>
    </citation>
    <scope>NUCLEOTIDE SEQUENCE [LARGE SCALE GENOMIC DNA]</scope>
    <source>
        <strain evidence="3 4">HMF7647</strain>
    </source>
</reference>
<dbReference type="Gene3D" id="2.60.120.1440">
    <property type="match status" value="1"/>
</dbReference>
<evidence type="ECO:0000313" key="4">
    <source>
        <dbReference type="Proteomes" id="UP000466586"/>
    </source>
</evidence>
<dbReference type="AlphaFoldDB" id="A0A7K1YB95"/>
<feature type="domain" description="Protein FecR C-terminal" evidence="2">
    <location>
        <begin position="279"/>
        <end position="346"/>
    </location>
</feature>
<dbReference type="InterPro" id="IPR006860">
    <property type="entry name" value="FecR"/>
</dbReference>
<dbReference type="InterPro" id="IPR032508">
    <property type="entry name" value="FecR_C"/>
</dbReference>
<protein>
    <submittedName>
        <fullName evidence="3">DUF4974 domain-containing protein</fullName>
    </submittedName>
</protein>
<feature type="domain" description="FecR protein" evidence="1">
    <location>
        <begin position="132"/>
        <end position="226"/>
    </location>
</feature>
<evidence type="ECO:0000259" key="2">
    <source>
        <dbReference type="Pfam" id="PF16344"/>
    </source>
</evidence>
<dbReference type="Gene3D" id="3.55.50.30">
    <property type="match status" value="1"/>
</dbReference>
<organism evidence="3 4">
    <name type="scientific">Hufsiella arboris</name>
    <dbReference type="NCBI Taxonomy" id="2695275"/>
    <lineage>
        <taxon>Bacteria</taxon>
        <taxon>Pseudomonadati</taxon>
        <taxon>Bacteroidota</taxon>
        <taxon>Sphingobacteriia</taxon>
        <taxon>Sphingobacteriales</taxon>
        <taxon>Sphingobacteriaceae</taxon>
        <taxon>Hufsiella</taxon>
    </lineage>
</organism>
<comment type="caution">
    <text evidence="3">The sequence shown here is derived from an EMBL/GenBank/DDBJ whole genome shotgun (WGS) entry which is preliminary data.</text>
</comment>
<dbReference type="PIRSF" id="PIRSF018266">
    <property type="entry name" value="FecR"/>
    <property type="match status" value="1"/>
</dbReference>
<gene>
    <name evidence="3" type="ORF">GS399_12745</name>
</gene>
<proteinExistence type="predicted"/>
<dbReference type="Pfam" id="PF16344">
    <property type="entry name" value="FecR_C"/>
    <property type="match status" value="1"/>
</dbReference>
<evidence type="ECO:0000313" key="3">
    <source>
        <dbReference type="EMBL" id="MXV51846.1"/>
    </source>
</evidence>
<name>A0A7K1YB95_9SPHI</name>
<sequence length="360" mass="41023">MTNNNFQEVEDYLLDDSFIEWVLGNSRPNEFWNDYLKAFPQNEEKFHQACIIAKSLKIKPEKDLSQSAIDRMVSNFEAKTSKKNFGDLINFWNFRPFRIAAAIILFCSAGYISYVLLQPANEQKSQTAFQRIKNNQNKSAIIKLPDGSLAVLQPNAQIIYPKTFDSRQREVNLIGEAFFEVTKNPNKPFYVFSKEMTVRVVGTSFNVKANEDTHSFEVLVSTGRVEVFAGNLKNRQANTLIMVLMPNQHAVLDRRELRLKKDVLAKPVLLSEVSTAIHFKFSQTPFPTVISTIEKAYGIHILYDEAVMKNCQVTASLVRQSLDERLKLICKAIEADYKYVNGQVIIEGKGCGNEQIDNTN</sequence>
<dbReference type="Proteomes" id="UP000466586">
    <property type="component" value="Unassembled WGS sequence"/>
</dbReference>
<accession>A0A7K1YB95</accession>
<dbReference type="RefSeq" id="WP_160845020.1">
    <property type="nucleotide sequence ID" value="NZ_WVHT01000005.1"/>
</dbReference>
<dbReference type="GO" id="GO:0016989">
    <property type="term" value="F:sigma factor antagonist activity"/>
    <property type="evidence" value="ECO:0007669"/>
    <property type="project" value="TreeGrafter"/>
</dbReference>
<keyword evidence="4" id="KW-1185">Reference proteome</keyword>
<dbReference type="InterPro" id="IPR012373">
    <property type="entry name" value="Ferrdict_sens_TM"/>
</dbReference>
<dbReference type="PANTHER" id="PTHR30273">
    <property type="entry name" value="PERIPLASMIC SIGNAL SENSOR AND SIGMA FACTOR ACTIVATOR FECR-RELATED"/>
    <property type="match status" value="1"/>
</dbReference>
<dbReference type="PANTHER" id="PTHR30273:SF2">
    <property type="entry name" value="PROTEIN FECR"/>
    <property type="match status" value="1"/>
</dbReference>